<dbReference type="InterPro" id="IPR019734">
    <property type="entry name" value="TPR_rpt"/>
</dbReference>
<reference evidence="7" key="1">
    <citation type="submission" date="2013-09" db="EMBL/GenBank/DDBJ databases">
        <title>Corchorus olitorius genome sequencing.</title>
        <authorList>
            <person name="Alam M."/>
            <person name="Haque M.S."/>
            <person name="Islam M.S."/>
            <person name="Emdad E.M."/>
            <person name="Islam M.M."/>
            <person name="Ahmed B."/>
            <person name="Halim A."/>
            <person name="Hossen Q.M.M."/>
            <person name="Hossain M.Z."/>
            <person name="Ahmed R."/>
            <person name="Khan M.M."/>
            <person name="Islam R."/>
            <person name="Rashid M.M."/>
            <person name="Khan S.A."/>
            <person name="Rahman M.S."/>
            <person name="Alam M."/>
            <person name="Yahiya A.S."/>
            <person name="Khan M.S."/>
            <person name="Azam M.S."/>
            <person name="Haque T."/>
            <person name="Lashkar M.Z.H."/>
            <person name="Akhand A.I."/>
            <person name="Morshed G."/>
            <person name="Roy S."/>
            <person name="Uddin K.S."/>
            <person name="Rabeya T."/>
            <person name="Hossain A.S."/>
            <person name="Chowdhury A."/>
            <person name="Snigdha A.R."/>
            <person name="Mortoza M.S."/>
            <person name="Matin S.A."/>
            <person name="Hoque S.M.E."/>
            <person name="Islam M.K."/>
            <person name="Roy D.K."/>
            <person name="Haider R."/>
            <person name="Moosa M.M."/>
            <person name="Elias S.M."/>
            <person name="Hasan A.M."/>
            <person name="Jahan S."/>
            <person name="Shafiuddin M."/>
            <person name="Mahmood N."/>
            <person name="Shommy N.S."/>
        </authorList>
    </citation>
    <scope>NUCLEOTIDE SEQUENCE [LARGE SCALE GENOMIC DNA]</scope>
    <source>
        <strain evidence="7">cv. O-4</strain>
    </source>
</reference>
<dbReference type="InterPro" id="IPR044517">
    <property type="entry name" value="PHOX1-4"/>
</dbReference>
<evidence type="ECO:0000256" key="2">
    <source>
        <dbReference type="ARBA" id="ARBA00022803"/>
    </source>
</evidence>
<dbReference type="OrthoDB" id="2942533at2759"/>
<keyword evidence="7" id="KW-1185">Reference proteome</keyword>
<sequence>MGKHSGKNKKQTGQAVDGTNVKHSKVSDNSSKAYDEDTAVFIAMSQELKEEGNRLFQKRDHEGALLKYDKALKLLPKNHIDIDKKSKKKSKKAEGNKAVDQIVDKKVDENIDEKKAEDKRVVEEKISSKTEEPKKNVKLVFNEDIRWAQLPFNCNLLQLREVIHDRFPSSRAVLIKYRDEEGDLITITNDEELRLAERSLESHGSVRLYVVEVTPEQDPFYERFKREEVHSLDIKQVKAAQNGDVKKIMETGKDSCCVDDWIVEFAQLFKNYVGFDSDAYLNLHELGMKEYSEAMEDTVTSEEAQDLFDRAAEKFQEMTALALFNWGNVHMSRARKRVYFLEDGSRESILEQIKTTYDWAQEEYSKAGKRYEEALKIKPDFYEAFLALGQQQFEQAKLSWYYAIGNNVDLETWPSEDVLHLYNNAEENMDKGMQMWEELEGKRLRLGFKIDEIIQAWNEMDEAKRWQSKIPSYRLEPLLRRRVSTIYHALEHA</sequence>
<dbReference type="Gene3D" id="1.10.150.160">
    <property type="match status" value="1"/>
</dbReference>
<evidence type="ECO:0000313" key="6">
    <source>
        <dbReference type="EMBL" id="OMO61695.1"/>
    </source>
</evidence>
<dbReference type="InterPro" id="IPR053793">
    <property type="entry name" value="PB1-like"/>
</dbReference>
<dbReference type="SMART" id="SM00666">
    <property type="entry name" value="PB1"/>
    <property type="match status" value="1"/>
</dbReference>
<dbReference type="Pfam" id="PF00564">
    <property type="entry name" value="PB1"/>
    <property type="match status" value="1"/>
</dbReference>
<feature type="compositionally biased region" description="Basic residues" evidence="4">
    <location>
        <begin position="1"/>
        <end position="10"/>
    </location>
</feature>
<accession>A0A1R3GUA8</accession>
<gene>
    <name evidence="6" type="ORF">COLO4_33366</name>
</gene>
<dbReference type="Gene3D" id="3.10.20.90">
    <property type="entry name" value="Phosphatidylinositol 3-kinase Catalytic Subunit, Chain A, domain 1"/>
    <property type="match status" value="1"/>
</dbReference>
<dbReference type="Proteomes" id="UP000187203">
    <property type="component" value="Unassembled WGS sequence"/>
</dbReference>
<comment type="caution">
    <text evidence="6">The sequence shown here is derived from an EMBL/GenBank/DDBJ whole genome shotgun (WGS) entry which is preliminary data.</text>
</comment>
<dbReference type="Gene3D" id="1.25.40.10">
    <property type="entry name" value="Tetratricopeptide repeat domain"/>
    <property type="match status" value="1"/>
</dbReference>
<dbReference type="SUPFAM" id="SSF48452">
    <property type="entry name" value="TPR-like"/>
    <property type="match status" value="1"/>
</dbReference>
<dbReference type="SUPFAM" id="SSF54277">
    <property type="entry name" value="CAD &amp; PB1 domains"/>
    <property type="match status" value="1"/>
</dbReference>
<keyword evidence="2 3" id="KW-0802">TPR repeat</keyword>
<keyword evidence="1" id="KW-0677">Repeat</keyword>
<dbReference type="PROSITE" id="PS50005">
    <property type="entry name" value="TPR"/>
    <property type="match status" value="1"/>
</dbReference>
<dbReference type="InterPro" id="IPR011990">
    <property type="entry name" value="TPR-like_helical_dom_sf"/>
</dbReference>
<dbReference type="CDD" id="cd05992">
    <property type="entry name" value="PB1"/>
    <property type="match status" value="1"/>
</dbReference>
<dbReference type="PROSITE" id="PS51745">
    <property type="entry name" value="PB1"/>
    <property type="match status" value="1"/>
</dbReference>
<proteinExistence type="predicted"/>
<dbReference type="InterPro" id="IPR000270">
    <property type="entry name" value="PB1_dom"/>
</dbReference>
<evidence type="ECO:0000259" key="5">
    <source>
        <dbReference type="PROSITE" id="PS51745"/>
    </source>
</evidence>
<organism evidence="6 7">
    <name type="scientific">Corchorus olitorius</name>
    <dbReference type="NCBI Taxonomy" id="93759"/>
    <lineage>
        <taxon>Eukaryota</taxon>
        <taxon>Viridiplantae</taxon>
        <taxon>Streptophyta</taxon>
        <taxon>Embryophyta</taxon>
        <taxon>Tracheophyta</taxon>
        <taxon>Spermatophyta</taxon>
        <taxon>Magnoliopsida</taxon>
        <taxon>eudicotyledons</taxon>
        <taxon>Gunneridae</taxon>
        <taxon>Pentapetalae</taxon>
        <taxon>rosids</taxon>
        <taxon>malvids</taxon>
        <taxon>Malvales</taxon>
        <taxon>Malvaceae</taxon>
        <taxon>Grewioideae</taxon>
        <taxon>Apeibeae</taxon>
        <taxon>Corchorus</taxon>
    </lineage>
</organism>
<name>A0A1R3GUA8_9ROSI</name>
<evidence type="ECO:0000313" key="7">
    <source>
        <dbReference type="Proteomes" id="UP000187203"/>
    </source>
</evidence>
<protein>
    <submittedName>
        <fullName evidence="6">Phox/Bem1p</fullName>
    </submittedName>
</protein>
<evidence type="ECO:0000256" key="3">
    <source>
        <dbReference type="PROSITE-ProRule" id="PRU00339"/>
    </source>
</evidence>
<evidence type="ECO:0000256" key="4">
    <source>
        <dbReference type="SAM" id="MobiDB-lite"/>
    </source>
</evidence>
<evidence type="ECO:0000256" key="1">
    <source>
        <dbReference type="ARBA" id="ARBA00022737"/>
    </source>
</evidence>
<dbReference type="PANTHER" id="PTHR46183:SF16">
    <property type="entry name" value="PROTEIN PHOX3"/>
    <property type="match status" value="1"/>
</dbReference>
<dbReference type="EMBL" id="AWUE01021585">
    <property type="protein sequence ID" value="OMO61695.1"/>
    <property type="molecule type" value="Genomic_DNA"/>
</dbReference>
<dbReference type="AlphaFoldDB" id="A0A1R3GUA8"/>
<dbReference type="STRING" id="93759.A0A1R3GUA8"/>
<dbReference type="PANTHER" id="PTHR46183">
    <property type="entry name" value="PROTEIN CLMP1"/>
    <property type="match status" value="1"/>
</dbReference>
<feature type="repeat" description="TPR" evidence="3">
    <location>
        <begin position="45"/>
        <end position="78"/>
    </location>
</feature>
<feature type="region of interest" description="Disordered" evidence="4">
    <location>
        <begin position="1"/>
        <end position="33"/>
    </location>
</feature>
<feature type="domain" description="PB1" evidence="5">
    <location>
        <begin position="134"/>
        <end position="213"/>
    </location>
</feature>